<feature type="domain" description="Enoyl-CoA hydratase/isomerase" evidence="4">
    <location>
        <begin position="21"/>
        <end position="361"/>
    </location>
</feature>
<dbReference type="OrthoDB" id="9790967at2"/>
<protein>
    <recommendedName>
        <fullName evidence="2">3-hydroxyisobutyryl-CoA hydrolase</fullName>
        <ecNumber evidence="2">3.1.2.4</ecNumber>
    </recommendedName>
</protein>
<dbReference type="InterPro" id="IPR032259">
    <property type="entry name" value="HIBYL-CoA-H"/>
</dbReference>
<comment type="caution">
    <text evidence="5">The sequence shown here is derived from an EMBL/GenBank/DDBJ whole genome shotgun (WGS) entry which is preliminary data.</text>
</comment>
<dbReference type="GO" id="GO:0003860">
    <property type="term" value="F:3-hydroxyisobutyryl-CoA hydrolase activity"/>
    <property type="evidence" value="ECO:0007669"/>
    <property type="project" value="UniProtKB-EC"/>
</dbReference>
<dbReference type="PANTHER" id="PTHR43176:SF3">
    <property type="entry name" value="3-HYDROXYISOBUTYRYL-COA HYDROLASE, MITOCHONDRIAL"/>
    <property type="match status" value="1"/>
</dbReference>
<dbReference type="Gene3D" id="3.90.226.10">
    <property type="entry name" value="2-enoyl-CoA Hydratase, Chain A, domain 1"/>
    <property type="match status" value="1"/>
</dbReference>
<gene>
    <name evidence="5" type="ORF">C4K68_26885</name>
</gene>
<dbReference type="EMBL" id="PRLP01000155">
    <property type="protein sequence ID" value="PPC74230.1"/>
    <property type="molecule type" value="Genomic_DNA"/>
</dbReference>
<dbReference type="PANTHER" id="PTHR43176">
    <property type="entry name" value="3-HYDROXYISOBUTYRYL-COA HYDROLASE-RELATED"/>
    <property type="match status" value="1"/>
</dbReference>
<evidence type="ECO:0000256" key="2">
    <source>
        <dbReference type="ARBA" id="ARBA00011915"/>
    </source>
</evidence>
<name>A0A2S5KHI0_9PROT</name>
<organism evidence="5 6">
    <name type="scientific">Proteobacteria bacterium 228</name>
    <dbReference type="NCBI Taxonomy" id="2083153"/>
    <lineage>
        <taxon>Bacteria</taxon>
        <taxon>Pseudomonadati</taxon>
        <taxon>Pseudomonadota</taxon>
    </lineage>
</organism>
<dbReference type="CDD" id="cd06558">
    <property type="entry name" value="crotonase-like"/>
    <property type="match status" value="1"/>
</dbReference>
<reference evidence="5 6" key="1">
    <citation type="submission" date="2018-02" db="EMBL/GenBank/DDBJ databases">
        <title>novel marine gammaproteobacteria from coastal saline agro ecosystem.</title>
        <authorList>
            <person name="Krishnan R."/>
            <person name="Ramesh Kumar N."/>
        </authorList>
    </citation>
    <scope>NUCLEOTIDE SEQUENCE [LARGE SCALE GENOMIC DNA]</scope>
    <source>
        <strain evidence="5 6">228</strain>
    </source>
</reference>
<dbReference type="Proteomes" id="UP000238196">
    <property type="component" value="Unassembled WGS sequence"/>
</dbReference>
<evidence type="ECO:0000313" key="5">
    <source>
        <dbReference type="EMBL" id="PPC74230.1"/>
    </source>
</evidence>
<dbReference type="SUPFAM" id="SSF52096">
    <property type="entry name" value="ClpP/crotonase"/>
    <property type="match status" value="1"/>
</dbReference>
<keyword evidence="3" id="KW-0378">Hydrolase</keyword>
<dbReference type="InterPro" id="IPR029045">
    <property type="entry name" value="ClpP/crotonase-like_dom_sf"/>
</dbReference>
<dbReference type="AlphaFoldDB" id="A0A2S5KHI0"/>
<evidence type="ECO:0000256" key="3">
    <source>
        <dbReference type="ARBA" id="ARBA00022801"/>
    </source>
</evidence>
<dbReference type="GO" id="GO:0005829">
    <property type="term" value="C:cytosol"/>
    <property type="evidence" value="ECO:0007669"/>
    <property type="project" value="TreeGrafter"/>
</dbReference>
<dbReference type="EC" id="3.1.2.4" evidence="2"/>
<accession>A0A2S5KHI0</accession>
<proteinExistence type="predicted"/>
<dbReference type="Pfam" id="PF16113">
    <property type="entry name" value="ECH_2"/>
    <property type="match status" value="1"/>
</dbReference>
<sequence>MTSTDTPIIFDELPTHSGHRIGVATLNAEKSLNALSLEMIELLAEQLPRWQADPGIVAVWLQGSGEKAFCAGGNIVRLYESIKESGSQRNPYAERFFTLEYQVDHLIHTFSKPLICWGHGIVMGGGLGLMSGARFRVVTEKSRIAMPEVAIGLYPDVGGSWFLNKMPGRVGLFLGLSGVSINAGDALFVGLADRFLPNELRATTLEDMASLPWQGSGHADEGLVDDWLRSKEEAHREAIPLSPVRQHLDQINKLMDRGHAAAAYSALATLETDDLWLQQAVKGVRKGSPASAVLIWEQLHRARHWSLAQTFREELVVSVNCCSHGEFAEGVRALLIEKDGNPAWQFASVEAVPAEWIDAHFVSPWTAQTHPLKGLGE</sequence>
<dbReference type="InterPro" id="IPR045004">
    <property type="entry name" value="ECH_dom"/>
</dbReference>
<comment type="catalytic activity">
    <reaction evidence="1">
        <text>3-hydroxy-2-methylpropanoyl-CoA + H2O = 3-hydroxy-2-methylpropanoate + CoA + H(+)</text>
        <dbReference type="Rhea" id="RHEA:20888"/>
        <dbReference type="ChEBI" id="CHEBI:11805"/>
        <dbReference type="ChEBI" id="CHEBI:15377"/>
        <dbReference type="ChEBI" id="CHEBI:15378"/>
        <dbReference type="ChEBI" id="CHEBI:57287"/>
        <dbReference type="ChEBI" id="CHEBI:57340"/>
        <dbReference type="EC" id="3.1.2.4"/>
    </reaction>
</comment>
<dbReference type="GO" id="GO:0006574">
    <property type="term" value="P:L-valine catabolic process"/>
    <property type="evidence" value="ECO:0007669"/>
    <property type="project" value="TreeGrafter"/>
</dbReference>
<evidence type="ECO:0000256" key="1">
    <source>
        <dbReference type="ARBA" id="ARBA00001709"/>
    </source>
</evidence>
<evidence type="ECO:0000259" key="4">
    <source>
        <dbReference type="Pfam" id="PF16113"/>
    </source>
</evidence>
<dbReference type="NCBIfam" id="NF004127">
    <property type="entry name" value="PRK05617.1"/>
    <property type="match status" value="1"/>
</dbReference>
<evidence type="ECO:0000313" key="6">
    <source>
        <dbReference type="Proteomes" id="UP000238196"/>
    </source>
</evidence>